<evidence type="ECO:0000256" key="11">
    <source>
        <dbReference type="ARBA" id="ARBA00023180"/>
    </source>
</evidence>
<dbReference type="SUPFAM" id="SSF103473">
    <property type="entry name" value="MFS general substrate transporter"/>
    <property type="match status" value="1"/>
</dbReference>
<evidence type="ECO:0000256" key="2">
    <source>
        <dbReference type="ARBA" id="ARBA00007015"/>
    </source>
</evidence>
<feature type="domain" description="LNR" evidence="14">
    <location>
        <begin position="291"/>
        <end position="333"/>
    </location>
</feature>
<feature type="region of interest" description="Disordered" evidence="12">
    <location>
        <begin position="626"/>
        <end position="655"/>
    </location>
</feature>
<evidence type="ECO:0000256" key="5">
    <source>
        <dbReference type="ARBA" id="ARBA00022679"/>
    </source>
</evidence>
<dbReference type="InterPro" id="IPR031356">
    <property type="entry name" value="Stealth_CR4"/>
</dbReference>
<dbReference type="STRING" id="559515.M4B9U0"/>
<evidence type="ECO:0000256" key="6">
    <source>
        <dbReference type="ARBA" id="ARBA00022692"/>
    </source>
</evidence>
<evidence type="ECO:0000256" key="3">
    <source>
        <dbReference type="ARBA" id="ARBA00007583"/>
    </source>
</evidence>
<keyword evidence="7" id="KW-0677">Repeat</keyword>
<comment type="similarity">
    <text evidence="3">Belongs to the stealth family.</text>
</comment>
<dbReference type="Gene3D" id="1.20.1250.20">
    <property type="entry name" value="MFS general substrate transporter like domains"/>
    <property type="match status" value="1"/>
</dbReference>
<dbReference type="eggNOG" id="ENOG502QQMR">
    <property type="taxonomic scope" value="Eukaryota"/>
</dbReference>
<dbReference type="EnsemblProtists" id="HpaT803050">
    <property type="protein sequence ID" value="HpaP803050"/>
    <property type="gene ID" value="HpaG803050"/>
</dbReference>
<feature type="transmembrane region" description="Helical" evidence="13">
    <location>
        <begin position="1335"/>
        <end position="1354"/>
    </location>
</feature>
<feature type="region of interest" description="Disordered" evidence="12">
    <location>
        <begin position="1544"/>
        <end position="1563"/>
    </location>
</feature>
<dbReference type="PANTHER" id="PTHR24045">
    <property type="match status" value="1"/>
</dbReference>
<evidence type="ECO:0000256" key="9">
    <source>
        <dbReference type="ARBA" id="ARBA00023136"/>
    </source>
</evidence>
<keyword evidence="11" id="KW-0325">Glycoprotein</keyword>
<proteinExistence type="inferred from homology"/>
<evidence type="ECO:0000259" key="14">
    <source>
        <dbReference type="SMART" id="SM00004"/>
    </source>
</evidence>
<dbReference type="InterPro" id="IPR047141">
    <property type="entry name" value="Stealth"/>
</dbReference>
<dbReference type="InterPro" id="IPR031357">
    <property type="entry name" value="Stealth_CR3"/>
</dbReference>
<name>M4B9U0_HYAAE</name>
<evidence type="ECO:0000313" key="15">
    <source>
        <dbReference type="EnsemblProtists" id="HpaP803050"/>
    </source>
</evidence>
<keyword evidence="8 13" id="KW-1133">Transmembrane helix</keyword>
<feature type="transmembrane region" description="Helical" evidence="13">
    <location>
        <begin position="1452"/>
        <end position="1472"/>
    </location>
</feature>
<dbReference type="Pfam" id="PF11380">
    <property type="entry name" value="Stealth_CR2"/>
    <property type="match status" value="1"/>
</dbReference>
<comment type="similarity">
    <text evidence="2">Belongs to the major facilitator superfamily. Folate-biopterin transporter (TC 2.A.71) family.</text>
</comment>
<dbReference type="Gene3D" id="4.10.470.20">
    <property type="match status" value="2"/>
</dbReference>
<dbReference type="SMART" id="SM00004">
    <property type="entry name" value="NL"/>
    <property type="match status" value="2"/>
</dbReference>
<evidence type="ECO:0000313" key="16">
    <source>
        <dbReference type="Proteomes" id="UP000011713"/>
    </source>
</evidence>
<dbReference type="InParanoid" id="M4B9U0"/>
<reference evidence="16" key="1">
    <citation type="journal article" date="2010" name="Science">
        <title>Signatures of adaptation to obligate biotrophy in the Hyaloperonospora arabidopsidis genome.</title>
        <authorList>
            <person name="Baxter L."/>
            <person name="Tripathy S."/>
            <person name="Ishaque N."/>
            <person name="Boot N."/>
            <person name="Cabral A."/>
            <person name="Kemen E."/>
            <person name="Thines M."/>
            <person name="Ah-Fong A."/>
            <person name="Anderson R."/>
            <person name="Badejoko W."/>
            <person name="Bittner-Eddy P."/>
            <person name="Boore J.L."/>
            <person name="Chibucos M.C."/>
            <person name="Coates M."/>
            <person name="Dehal P."/>
            <person name="Delehaunty K."/>
            <person name="Dong S."/>
            <person name="Downton P."/>
            <person name="Dumas B."/>
            <person name="Fabro G."/>
            <person name="Fronick C."/>
            <person name="Fuerstenberg S.I."/>
            <person name="Fulton L."/>
            <person name="Gaulin E."/>
            <person name="Govers F."/>
            <person name="Hughes L."/>
            <person name="Humphray S."/>
            <person name="Jiang R.H."/>
            <person name="Judelson H."/>
            <person name="Kamoun S."/>
            <person name="Kyung K."/>
            <person name="Meijer H."/>
            <person name="Minx P."/>
            <person name="Morris P."/>
            <person name="Nelson J."/>
            <person name="Phuntumart V."/>
            <person name="Qutob D."/>
            <person name="Rehmany A."/>
            <person name="Rougon-Cardoso A."/>
            <person name="Ryden P."/>
            <person name="Torto-Alalibo T."/>
            <person name="Studholme D."/>
            <person name="Wang Y."/>
            <person name="Win J."/>
            <person name="Wood J."/>
            <person name="Clifton S.W."/>
            <person name="Rogers J."/>
            <person name="Van den Ackerveken G."/>
            <person name="Jones J.D."/>
            <person name="McDowell J.M."/>
            <person name="Beynon J."/>
            <person name="Tyler B.M."/>
        </authorList>
    </citation>
    <scope>NUCLEOTIDE SEQUENCE [LARGE SCALE GENOMIC DNA]</scope>
    <source>
        <strain evidence="16">Emoy2</strain>
    </source>
</reference>
<feature type="transmembrane region" description="Helical" evidence="13">
    <location>
        <begin position="1260"/>
        <end position="1280"/>
    </location>
</feature>
<dbReference type="GO" id="GO:0016772">
    <property type="term" value="F:transferase activity, transferring phosphorus-containing groups"/>
    <property type="evidence" value="ECO:0007669"/>
    <property type="project" value="InterPro"/>
</dbReference>
<keyword evidence="4" id="KW-0813">Transport</keyword>
<dbReference type="InterPro" id="IPR036259">
    <property type="entry name" value="MFS_trans_sf"/>
</dbReference>
<evidence type="ECO:0000256" key="10">
    <source>
        <dbReference type="ARBA" id="ARBA00023157"/>
    </source>
</evidence>
<dbReference type="EMBL" id="JH598048">
    <property type="status" value="NOT_ANNOTATED_CDS"/>
    <property type="molecule type" value="Genomic_DNA"/>
</dbReference>
<dbReference type="GO" id="GO:0016020">
    <property type="term" value="C:membrane"/>
    <property type="evidence" value="ECO:0007669"/>
    <property type="project" value="UniProtKB-SubCell"/>
</dbReference>
<feature type="transmembrane region" description="Helical" evidence="13">
    <location>
        <begin position="1502"/>
        <end position="1524"/>
    </location>
</feature>
<comment type="subcellular location">
    <subcellularLocation>
        <location evidence="1">Membrane</location>
        <topology evidence="1">Multi-pass membrane protein</topology>
    </subcellularLocation>
</comment>
<keyword evidence="16" id="KW-1185">Reference proteome</keyword>
<accession>M4B9U0</accession>
<sequence length="1581" mass="177265">MTAPQSHVATPVSSRFAHRGSWSLLVIFFSGVLATYFVFLVSDWQPVDRRNIGNVPSSEFLAYGPIDVVYTWVNGTDPRWKKEKEFWHKHWIASLTGQPLPVWGQDADVKGNDDSNADNRFRDNEELRYSLRSLEKYAPWVRHIYVVTDGQIPSWLDIESPQISIVKHGDIFKDPSHLPVFSSPAIEWNLDNIPGLSDMFLYFNDDVFLGSPVRPEDFVSQAGVQKAYFAWEIPLCATRCEESRLANGRCDASCNVTACDFDMGDCGCDVNPLDGAVTCDAEKIAKILEDSPKPPKMSDYLCQGACNYHWLGNGVCNQPCNVSSCAFDGGDCKVQKEDHGHHSQAQGVAEEDEERLSPLVQELWSADISTSHTLVHVPLDVNSTYLNLTDAFGVNGSIWSAAHDNEKLIRFASVYETEMVLLLVFGRDSEAHPMTSSVQISVVGEDAEENPVELKFLMVRGEQRIEPSFGPAQVELATLNISGGMFTFQNTSIRPNGVRLPFEFRQATFRTAIQSPDDDVEHTMTTETVEDKDAAVVDGELFGDAPPVEIFLPFNVTGKELSDGDILSLGWHTYVRLHNDEEDINWRDEDVCQLWIPTIENPTDVPGASDNVVGDGTEKVDVIVDSSRASSSDRTKMQPDTICSSDDVTGESRDEKTCKQRNAILDSVNGNAEAAFYDADSEIAKCRLASDNKGIIVMVRMLPPHAHSLLLATSKLDEENEEDEEADEEEKVDADDTYQGMEDNSMCSVMDNAATTCSETDVVMEEGGKVDPLVTDGHICFFDTNHADPSRYRYCFALAMGHFYSEQVEMVHKPTLWALLHPPKPKVVYTPYMGDDPALLELLDQCIDSTTRSIGVRPQTCYPNEEPVLRLSDTEASEVDVQNQLDKEADGRRLACETQRRRLAQHKEHEQDGREARAKDGILGTLASFYEDIKLALGIGHVVPTTDSLTEVEYADVCGPPSVSASEDKHEVTLENAQVHLSKDTFGDSLRFVNKLYNRVFGKPATSDRRRVPSHMPFLLQKSMIREIKDYWTKEVNDTSAHRFRHPQDMQFSFSYFHYLINRAKIHPHTLEEVWHEYIDANRNGVLDEDEVLTAASLAHGDTPPEAFVAEVHKCVQPEKREKARETLTAEGTLRLTETLTPHITLENLERCPEVRDALIKNVRYESMVELMPETEVTFHMLSDNYKFAWKQMMGTRARRTKFVCINDDMKNPSTAVSQILHELFLSIWPKRSQFELPYHLKNRYAHIDEYHAAQARRQVAAWIALMILLLLAFVFRNVLRAMFGFQDIARARAARDPKNGANDLQSLSWISGSLGGMLGAFLSGPATDKLGARGVFGVSALGPLTTLMFSMYMEESKSTLSKRQFVSSATKQLRQLRVAICTPVIWKCALWVFISHALSPAYTQVLFYFSTDVLQFTPEFMGTVSAIGFIFLMVATILYNSFFTNVSFRRIFLVSQLCLALVSLVDVILVTPVPQRYRSVSECWGALLCDWVGISKDEYEMLGIAIVVRSAFKVVPIFFLFLIPSSDPQDIIEKLDLGTSSRTALEDDDEQSGTIQEDHPAESCSPSEKIVLEGTAVAVL</sequence>
<evidence type="ECO:0000256" key="12">
    <source>
        <dbReference type="SAM" id="MobiDB-lite"/>
    </source>
</evidence>
<feature type="transmembrane region" description="Helical" evidence="13">
    <location>
        <begin position="21"/>
        <end position="41"/>
    </location>
</feature>
<feature type="domain" description="LNR" evidence="14">
    <location>
        <begin position="229"/>
        <end position="267"/>
    </location>
</feature>
<dbReference type="InterPro" id="IPR021520">
    <property type="entry name" value="Stealth_CR2"/>
</dbReference>
<keyword evidence="6 13" id="KW-0812">Transmembrane</keyword>
<feature type="transmembrane region" description="Helical" evidence="13">
    <location>
        <begin position="1421"/>
        <end position="1440"/>
    </location>
</feature>
<keyword evidence="5" id="KW-0808">Transferase</keyword>
<reference evidence="15" key="2">
    <citation type="submission" date="2015-06" db="UniProtKB">
        <authorList>
            <consortium name="EnsemblProtists"/>
        </authorList>
    </citation>
    <scope>IDENTIFICATION</scope>
    <source>
        <strain evidence="15">Emoy2</strain>
    </source>
</reference>
<evidence type="ECO:0000256" key="4">
    <source>
        <dbReference type="ARBA" id="ARBA00022448"/>
    </source>
</evidence>
<evidence type="ECO:0000256" key="1">
    <source>
        <dbReference type="ARBA" id="ARBA00004141"/>
    </source>
</evidence>
<evidence type="ECO:0000256" key="7">
    <source>
        <dbReference type="ARBA" id="ARBA00022737"/>
    </source>
</evidence>
<keyword evidence="9 13" id="KW-0472">Membrane</keyword>
<evidence type="ECO:0000256" key="13">
    <source>
        <dbReference type="SAM" id="Phobius"/>
    </source>
</evidence>
<keyword evidence="10" id="KW-1015">Disulfide bond</keyword>
<dbReference type="OMA" id="FYDTDRA"/>
<dbReference type="Proteomes" id="UP000011713">
    <property type="component" value="Unassembled WGS sequence"/>
</dbReference>
<evidence type="ECO:0000256" key="8">
    <source>
        <dbReference type="ARBA" id="ARBA00022989"/>
    </source>
</evidence>
<dbReference type="InterPro" id="IPR031358">
    <property type="entry name" value="Stealth_CR1"/>
</dbReference>
<dbReference type="Pfam" id="PF17102">
    <property type="entry name" value="Stealth_CR3"/>
    <property type="match status" value="1"/>
</dbReference>
<organism evidence="15 16">
    <name type="scientific">Hyaloperonospora arabidopsidis (strain Emoy2)</name>
    <name type="common">Downy mildew agent</name>
    <name type="synonym">Peronospora arabidopsidis</name>
    <dbReference type="NCBI Taxonomy" id="559515"/>
    <lineage>
        <taxon>Eukaryota</taxon>
        <taxon>Sar</taxon>
        <taxon>Stramenopiles</taxon>
        <taxon>Oomycota</taxon>
        <taxon>Peronosporomycetes</taxon>
        <taxon>Peronosporales</taxon>
        <taxon>Peronosporaceae</taxon>
        <taxon>Hyaloperonospora</taxon>
    </lineage>
</organism>
<dbReference type="PROSITE" id="PS00018">
    <property type="entry name" value="EF_HAND_1"/>
    <property type="match status" value="1"/>
</dbReference>
<dbReference type="VEuPathDB" id="FungiDB:HpaG803050"/>
<dbReference type="HOGENOM" id="CLU_002469_1_0_1"/>
<dbReference type="Pfam" id="PF00066">
    <property type="entry name" value="Notch"/>
    <property type="match status" value="2"/>
</dbReference>
<dbReference type="InterPro" id="IPR000800">
    <property type="entry name" value="Notch_dom"/>
</dbReference>
<dbReference type="Pfam" id="PF03092">
    <property type="entry name" value="BT1"/>
    <property type="match status" value="1"/>
</dbReference>
<dbReference type="InterPro" id="IPR018247">
    <property type="entry name" value="EF_Hand_1_Ca_BS"/>
</dbReference>
<protein>
    <recommendedName>
        <fullName evidence="14">LNR domain-containing protein</fullName>
    </recommendedName>
</protein>
<dbReference type="GO" id="GO:0005794">
    <property type="term" value="C:Golgi apparatus"/>
    <property type="evidence" value="ECO:0007669"/>
    <property type="project" value="TreeGrafter"/>
</dbReference>
<feature type="transmembrane region" description="Helical" evidence="13">
    <location>
        <begin position="1301"/>
        <end position="1323"/>
    </location>
</feature>
<dbReference type="PANTHER" id="PTHR24045:SF0">
    <property type="entry name" value="N-ACETYLGLUCOSAMINE-1-PHOSPHOTRANSFERASE SUBUNITS ALPHA_BETA"/>
    <property type="match status" value="1"/>
</dbReference>
<dbReference type="Pfam" id="PF17101">
    <property type="entry name" value="Stealth_CR1"/>
    <property type="match status" value="1"/>
</dbReference>
<feature type="transmembrane region" description="Helical" evidence="13">
    <location>
        <begin position="1385"/>
        <end position="1409"/>
    </location>
</feature>
<dbReference type="InterPro" id="IPR039309">
    <property type="entry name" value="BT1"/>
</dbReference>
<dbReference type="Pfam" id="PF17103">
    <property type="entry name" value="Stealth_CR4"/>
    <property type="match status" value="1"/>
</dbReference>